<dbReference type="Gene3D" id="2.60.120.430">
    <property type="entry name" value="Galactose-binding lectin"/>
    <property type="match status" value="1"/>
</dbReference>
<keyword evidence="6 11" id="KW-0547">Nucleotide-binding</keyword>
<dbReference type="InterPro" id="IPR008271">
    <property type="entry name" value="Ser/Thr_kinase_AS"/>
</dbReference>
<dbReference type="Proteomes" id="UP001153555">
    <property type="component" value="Unassembled WGS sequence"/>
</dbReference>
<dbReference type="GO" id="GO:0004674">
    <property type="term" value="F:protein serine/threonine kinase activity"/>
    <property type="evidence" value="ECO:0007669"/>
    <property type="project" value="UniProtKB-KW"/>
</dbReference>
<keyword evidence="8 11" id="KW-0067">ATP-binding</keyword>
<dbReference type="FunFam" id="3.30.200.20:FF:000039">
    <property type="entry name" value="receptor-like protein kinase FERONIA"/>
    <property type="match status" value="1"/>
</dbReference>
<evidence type="ECO:0000256" key="8">
    <source>
        <dbReference type="ARBA" id="ARBA00022840"/>
    </source>
</evidence>
<comment type="caution">
    <text evidence="14">The sequence shown here is derived from an EMBL/GenBank/DDBJ whole genome shotgun (WGS) entry which is preliminary data.</text>
</comment>
<feature type="domain" description="Protein kinase" evidence="13">
    <location>
        <begin position="962"/>
        <end position="1245"/>
    </location>
</feature>
<dbReference type="EC" id="2.7.11.1" evidence="2"/>
<dbReference type="PROSITE" id="PS00108">
    <property type="entry name" value="PROTEIN_KINASE_ST"/>
    <property type="match status" value="1"/>
</dbReference>
<dbReference type="InterPro" id="IPR050823">
    <property type="entry name" value="Plant_Ser_Thr_Prot_Kinase"/>
</dbReference>
<dbReference type="FunFam" id="2.60.120.430:FF:000003">
    <property type="entry name" value="FERONIA receptor-like kinase"/>
    <property type="match status" value="1"/>
</dbReference>
<keyword evidence="12" id="KW-0472">Membrane</keyword>
<feature type="domain" description="Protein kinase" evidence="13">
    <location>
        <begin position="469"/>
        <end position="744"/>
    </location>
</feature>
<keyword evidence="12" id="KW-1133">Transmembrane helix</keyword>
<feature type="binding site" evidence="11">
    <location>
        <position position="999"/>
    </location>
    <ligand>
        <name>ATP</name>
        <dbReference type="ChEBI" id="CHEBI:30616"/>
    </ligand>
</feature>
<dbReference type="GO" id="GO:0005886">
    <property type="term" value="C:plasma membrane"/>
    <property type="evidence" value="ECO:0007669"/>
    <property type="project" value="UniProtKB-SubCell"/>
</dbReference>
<evidence type="ECO:0000313" key="15">
    <source>
        <dbReference type="Proteomes" id="UP001153555"/>
    </source>
</evidence>
<comment type="catalytic activity">
    <reaction evidence="9">
        <text>L-threonyl-[protein] + ATP = O-phospho-L-threonyl-[protein] + ADP + H(+)</text>
        <dbReference type="Rhea" id="RHEA:46608"/>
        <dbReference type="Rhea" id="RHEA-COMP:11060"/>
        <dbReference type="Rhea" id="RHEA-COMP:11605"/>
        <dbReference type="ChEBI" id="CHEBI:15378"/>
        <dbReference type="ChEBI" id="CHEBI:30013"/>
        <dbReference type="ChEBI" id="CHEBI:30616"/>
        <dbReference type="ChEBI" id="CHEBI:61977"/>
        <dbReference type="ChEBI" id="CHEBI:456216"/>
        <dbReference type="EC" id="2.7.11.1"/>
    </reaction>
</comment>
<keyword evidence="5" id="KW-0808">Transferase</keyword>
<evidence type="ECO:0000313" key="14">
    <source>
        <dbReference type="EMBL" id="CAA0828457.1"/>
    </source>
</evidence>
<dbReference type="FunFam" id="3.30.200.20:FF:000228">
    <property type="entry name" value="Serine/threonine-protein kinase BIK1"/>
    <property type="match status" value="1"/>
</dbReference>
<evidence type="ECO:0000256" key="7">
    <source>
        <dbReference type="ARBA" id="ARBA00022777"/>
    </source>
</evidence>
<dbReference type="FunFam" id="1.10.510.10:FF:000095">
    <property type="entry name" value="protein STRUBBELIG-RECEPTOR FAMILY 8"/>
    <property type="match status" value="1"/>
</dbReference>
<dbReference type="EMBL" id="CACSLK010027752">
    <property type="protein sequence ID" value="CAA0828457.1"/>
    <property type="molecule type" value="Genomic_DNA"/>
</dbReference>
<evidence type="ECO:0000256" key="4">
    <source>
        <dbReference type="ARBA" id="ARBA00022527"/>
    </source>
</evidence>
<dbReference type="InterPro" id="IPR001245">
    <property type="entry name" value="Ser-Thr/Tyr_kinase_cat_dom"/>
</dbReference>
<evidence type="ECO:0000256" key="1">
    <source>
        <dbReference type="ARBA" id="ARBA00004236"/>
    </source>
</evidence>
<evidence type="ECO:0000256" key="3">
    <source>
        <dbReference type="ARBA" id="ARBA00022475"/>
    </source>
</evidence>
<protein>
    <recommendedName>
        <fullName evidence="2">non-specific serine/threonine protein kinase</fullName>
        <ecNumber evidence="2">2.7.11.1</ecNumber>
    </recommendedName>
</protein>
<sequence>MHLSFHCSDYRCNIIIIFFFISTLTSDLIVAAAAAAAAAYDHISINCGSPAPTSAALGGRHWLGDDGDHDKSNFWVKGSSFTLINAELPLAVDPVPFASARASGSQFSYSFRIPTPGHKLIRLHFHPCLNGNFHGDGDFFTVEAGPFTLLSNFSPSVAARALALSTVSKEFCLITTLENEPFHILFSPSLQQNQKSTYAFINGLELISLPPALSYCHNGGVRVLGQNSVVQIDNTTALETIHRLNVRWDSVPSGGFGKWATVVNEKADDKFDNNNNSITWKVSVDVGFRYLMRLHFSELGTKMAAKANDFVLLINDVVAATGSDMLREDEDTNWYKNYMVMMQGHKREGKRDILISLSSKDELVEGYNIPLEGFEIFKLSNHDNSLASPNPLIPTIDSTTNVIISVLGHRNALATLVITIICMVNVIVHVLQKNWGSQLTEEELNPPTKIKRLCRHFSLADVQSATMNFNDVFSIGKGGFGKVYKGFIDNGPEAVAVKRLKSGSKQGKLEFWTEVEMLSELRHVNLVSLIGYCNERQEMILVYEYMSRGTLADHLYKLSRKNVACPSLSWKQRLNICIGAARGLDYLHTGHGIIHRDVKTSNILLDKDFVAKVSDFGLARTETGSELQSVNLKGTFGYFDPDYIKTRNLTTKSDIYSFGVVLLEVLCGRPAVEPSVEEDERSLTMWARGKISNGELEQIVDPSIRGDISEDSLKAFLRVAERCLHDEPKKRPAMVNVVIRLEFALKQQENAESSVPNEITSVADFFPSNGKAEQTNFNSLDQNEITNAVGVTSQDENANSFVQNKMTNVDGDRAFAAKTNQGIIVSSLPDEITSVSNTLPRKDKVSFSVGTKQATMASFNVQSVTSVLKNSYSGMVRGEKGDGKKRVMHKLSRLLPWNAFSGTSKSKKKGMVSVSAPLSHRTISTRLGSSTTYEKRIHEGNESSPSLRIFTFSELKAATRNFRHDTSLGEGGFGVVYKGRIQEKSNGNNEREHIVAVKKLSRESMQGFEEWKAEVNFLGKLSHPNLVKLLGYCCVDREKLLVYEFMQNGSLDDLLFTSKGSYFWTILPLPWDIRVNILIGAARGLAFLHHAQVICRDLKPSNILLDESYNAKLSDFGLAKDGPTPEYSHVTTRVVGTLGYAAPEYIATGHLYAKSDVYSFGVILAVMLTGLQAIDYSRPSGQGYLVEWVKPKLRTKLRSVMDSRLEGRYPLRSARQIAQLALSCLQHEPKGRPSMEEIVEVLERIDSAVGKSTKF</sequence>
<keyword evidence="4" id="KW-0723">Serine/threonine-protein kinase</keyword>
<evidence type="ECO:0000256" key="10">
    <source>
        <dbReference type="ARBA" id="ARBA00048679"/>
    </source>
</evidence>
<keyword evidence="14" id="KW-0675">Receptor</keyword>
<dbReference type="InterPro" id="IPR000719">
    <property type="entry name" value="Prot_kinase_dom"/>
</dbReference>
<comment type="catalytic activity">
    <reaction evidence="10">
        <text>L-seryl-[protein] + ATP = O-phospho-L-seryl-[protein] + ADP + H(+)</text>
        <dbReference type="Rhea" id="RHEA:17989"/>
        <dbReference type="Rhea" id="RHEA-COMP:9863"/>
        <dbReference type="Rhea" id="RHEA-COMP:11604"/>
        <dbReference type="ChEBI" id="CHEBI:15378"/>
        <dbReference type="ChEBI" id="CHEBI:29999"/>
        <dbReference type="ChEBI" id="CHEBI:30616"/>
        <dbReference type="ChEBI" id="CHEBI:83421"/>
        <dbReference type="ChEBI" id="CHEBI:456216"/>
        <dbReference type="EC" id="2.7.11.1"/>
    </reaction>
</comment>
<accession>A0A9N7RGF2</accession>
<dbReference type="FunFam" id="1.10.510.10:FF:000051">
    <property type="entry name" value="Receptor-like serine/threonine-protein kinase ALE2"/>
    <property type="match status" value="1"/>
</dbReference>
<dbReference type="AlphaFoldDB" id="A0A9N7RGF2"/>
<dbReference type="PROSITE" id="PS00107">
    <property type="entry name" value="PROTEIN_KINASE_ATP"/>
    <property type="match status" value="2"/>
</dbReference>
<evidence type="ECO:0000256" key="6">
    <source>
        <dbReference type="ARBA" id="ARBA00022741"/>
    </source>
</evidence>
<keyword evidence="12" id="KW-0812">Transmembrane</keyword>
<evidence type="ECO:0000259" key="13">
    <source>
        <dbReference type="PROSITE" id="PS50011"/>
    </source>
</evidence>
<evidence type="ECO:0000256" key="12">
    <source>
        <dbReference type="SAM" id="Phobius"/>
    </source>
</evidence>
<feature type="binding site" evidence="11">
    <location>
        <position position="498"/>
    </location>
    <ligand>
        <name>ATP</name>
        <dbReference type="ChEBI" id="CHEBI:30616"/>
    </ligand>
</feature>
<dbReference type="Gene3D" id="1.10.510.10">
    <property type="entry name" value="Transferase(Phosphotransferase) domain 1"/>
    <property type="match status" value="2"/>
</dbReference>
<evidence type="ECO:0000256" key="5">
    <source>
        <dbReference type="ARBA" id="ARBA00022679"/>
    </source>
</evidence>
<comment type="subcellular location">
    <subcellularLocation>
        <location evidence="1">Cell membrane</location>
    </subcellularLocation>
</comment>
<dbReference type="OrthoDB" id="1720310at2759"/>
<evidence type="ECO:0000256" key="9">
    <source>
        <dbReference type="ARBA" id="ARBA00047899"/>
    </source>
</evidence>
<organism evidence="14 15">
    <name type="scientific">Striga hermonthica</name>
    <name type="common">Purple witchweed</name>
    <name type="synonym">Buchnera hermonthica</name>
    <dbReference type="NCBI Taxonomy" id="68872"/>
    <lineage>
        <taxon>Eukaryota</taxon>
        <taxon>Viridiplantae</taxon>
        <taxon>Streptophyta</taxon>
        <taxon>Embryophyta</taxon>
        <taxon>Tracheophyta</taxon>
        <taxon>Spermatophyta</taxon>
        <taxon>Magnoliopsida</taxon>
        <taxon>eudicotyledons</taxon>
        <taxon>Gunneridae</taxon>
        <taxon>Pentapetalae</taxon>
        <taxon>asterids</taxon>
        <taxon>lamiids</taxon>
        <taxon>Lamiales</taxon>
        <taxon>Orobanchaceae</taxon>
        <taxon>Buchnereae</taxon>
        <taxon>Striga</taxon>
    </lineage>
</organism>
<evidence type="ECO:0000256" key="2">
    <source>
        <dbReference type="ARBA" id="ARBA00012513"/>
    </source>
</evidence>
<feature type="transmembrane region" description="Helical" evidence="12">
    <location>
        <begin position="12"/>
        <end position="40"/>
    </location>
</feature>
<dbReference type="CDD" id="cd14066">
    <property type="entry name" value="STKc_IRAK"/>
    <property type="match status" value="2"/>
</dbReference>
<dbReference type="Pfam" id="PF07714">
    <property type="entry name" value="PK_Tyr_Ser-Thr"/>
    <property type="match status" value="2"/>
</dbReference>
<dbReference type="PANTHER" id="PTHR45621">
    <property type="entry name" value="OS01G0588500 PROTEIN-RELATED"/>
    <property type="match status" value="1"/>
</dbReference>
<dbReference type="GO" id="GO:0005524">
    <property type="term" value="F:ATP binding"/>
    <property type="evidence" value="ECO:0007669"/>
    <property type="project" value="UniProtKB-UniRule"/>
</dbReference>
<reference evidence="14" key="1">
    <citation type="submission" date="2019-12" db="EMBL/GenBank/DDBJ databases">
        <authorList>
            <person name="Scholes J."/>
        </authorList>
    </citation>
    <scope>NUCLEOTIDE SEQUENCE</scope>
</reference>
<keyword evidence="7 14" id="KW-0418">Kinase</keyword>
<dbReference type="Gene3D" id="3.30.200.20">
    <property type="entry name" value="Phosphorylase Kinase, domain 1"/>
    <property type="match status" value="2"/>
</dbReference>
<dbReference type="SMART" id="SM00220">
    <property type="entry name" value="S_TKc"/>
    <property type="match status" value="2"/>
</dbReference>
<gene>
    <name evidence="14" type="ORF">SHERM_24152</name>
</gene>
<dbReference type="PROSITE" id="PS50011">
    <property type="entry name" value="PROTEIN_KINASE_DOM"/>
    <property type="match status" value="2"/>
</dbReference>
<dbReference type="InterPro" id="IPR011009">
    <property type="entry name" value="Kinase-like_dom_sf"/>
</dbReference>
<evidence type="ECO:0000256" key="11">
    <source>
        <dbReference type="PROSITE-ProRule" id="PRU10141"/>
    </source>
</evidence>
<proteinExistence type="predicted"/>
<keyword evidence="3" id="KW-1003">Cell membrane</keyword>
<name>A0A9N7RGF2_STRHE</name>
<keyword evidence="15" id="KW-1185">Reference proteome</keyword>
<dbReference type="SUPFAM" id="SSF56112">
    <property type="entry name" value="Protein kinase-like (PK-like)"/>
    <property type="match status" value="2"/>
</dbReference>
<dbReference type="InterPro" id="IPR017441">
    <property type="entry name" value="Protein_kinase_ATP_BS"/>
</dbReference>